<dbReference type="Gene3D" id="1.20.58.870">
    <property type="match status" value="1"/>
</dbReference>
<accession>A0A0K0G0F9</accession>
<dbReference type="Pfam" id="PF18263">
    <property type="entry name" value="WHD_MCM6"/>
    <property type="match status" value="1"/>
</dbReference>
<dbReference type="InterPro" id="IPR027925">
    <property type="entry name" value="MCM_N"/>
</dbReference>
<organism evidence="15 16">
    <name type="scientific">Strongyloides venezuelensis</name>
    <name type="common">Threadworm</name>
    <dbReference type="NCBI Taxonomy" id="75913"/>
    <lineage>
        <taxon>Eukaryota</taxon>
        <taxon>Metazoa</taxon>
        <taxon>Ecdysozoa</taxon>
        <taxon>Nematoda</taxon>
        <taxon>Chromadorea</taxon>
        <taxon>Rhabditida</taxon>
        <taxon>Tylenchina</taxon>
        <taxon>Panagrolaimomorpha</taxon>
        <taxon>Strongyloidoidea</taxon>
        <taxon>Strongyloididae</taxon>
        <taxon>Strongyloides</taxon>
    </lineage>
</organism>
<dbReference type="InterPro" id="IPR018525">
    <property type="entry name" value="MCM_CS"/>
</dbReference>
<evidence type="ECO:0000313" key="16">
    <source>
        <dbReference type="WBParaSite" id="SVE_1819400.1"/>
    </source>
</evidence>
<keyword evidence="6 13" id="KW-0347">Helicase</keyword>
<dbReference type="Gene3D" id="3.30.1640.10">
    <property type="entry name" value="mini-chromosome maintenance (MCM) complex, chain A, domain 1"/>
    <property type="match status" value="1"/>
</dbReference>
<keyword evidence="9" id="KW-0539">Nucleus</keyword>
<dbReference type="Pfam" id="PF17855">
    <property type="entry name" value="MCM_lid"/>
    <property type="match status" value="1"/>
</dbReference>
<dbReference type="GO" id="GO:0005524">
    <property type="term" value="F:ATP binding"/>
    <property type="evidence" value="ECO:0007669"/>
    <property type="project" value="UniProtKB-UniRule"/>
</dbReference>
<dbReference type="InterPro" id="IPR008049">
    <property type="entry name" value="MCM6"/>
</dbReference>
<evidence type="ECO:0000256" key="13">
    <source>
        <dbReference type="RuleBase" id="RU368064"/>
    </source>
</evidence>
<dbReference type="AlphaFoldDB" id="A0A0K0G0F9"/>
<evidence type="ECO:0000256" key="3">
    <source>
        <dbReference type="ARBA" id="ARBA00022705"/>
    </source>
</evidence>
<comment type="similarity">
    <text evidence="2 12">Belongs to the MCM family.</text>
</comment>
<dbReference type="Proteomes" id="UP000035680">
    <property type="component" value="Unassembled WGS sequence"/>
</dbReference>
<evidence type="ECO:0000256" key="2">
    <source>
        <dbReference type="ARBA" id="ARBA00008010"/>
    </source>
</evidence>
<comment type="subunit">
    <text evidence="13">Component of the MCM2-7 complex.</text>
</comment>
<comment type="function">
    <text evidence="13">Acts as component of the MCM2-7 complex (MCM complex) which is the replicative helicase essential for 'once per cell cycle' DNA replication initiation and elongation in eukaryotic cells. The active ATPase sites in the MCM2-7 ring are formed through the interaction surfaces of two neighboring subunits such that a critical structure of a conserved arginine finger motif is provided in trans relative to the ATP-binding site of the Walker A box of the adjacent subunit. The six ATPase active sites, however, are likely to contribute differentially to the complex helicase activity.</text>
</comment>
<keyword evidence="3 13" id="KW-0235">DNA replication</keyword>
<dbReference type="GO" id="GO:1902969">
    <property type="term" value="P:mitotic DNA replication"/>
    <property type="evidence" value="ECO:0007669"/>
    <property type="project" value="TreeGrafter"/>
</dbReference>
<dbReference type="GO" id="GO:0042555">
    <property type="term" value="C:MCM complex"/>
    <property type="evidence" value="ECO:0007669"/>
    <property type="project" value="UniProtKB-UniRule"/>
</dbReference>
<dbReference type="PANTHER" id="PTHR11630">
    <property type="entry name" value="DNA REPLICATION LICENSING FACTOR MCM FAMILY MEMBER"/>
    <property type="match status" value="1"/>
</dbReference>
<dbReference type="PROSITE" id="PS50051">
    <property type="entry name" value="MCM_2"/>
    <property type="match status" value="1"/>
</dbReference>
<evidence type="ECO:0000256" key="7">
    <source>
        <dbReference type="ARBA" id="ARBA00022840"/>
    </source>
</evidence>
<feature type="domain" description="MCM C-terminal AAA(+) ATPase" evidence="14">
    <location>
        <begin position="348"/>
        <end position="555"/>
    </location>
</feature>
<evidence type="ECO:0000256" key="8">
    <source>
        <dbReference type="ARBA" id="ARBA00023125"/>
    </source>
</evidence>
<evidence type="ECO:0000256" key="12">
    <source>
        <dbReference type="RuleBase" id="RU004070"/>
    </source>
</evidence>
<comment type="subcellular location">
    <subcellularLocation>
        <location evidence="1 13">Nucleus</location>
    </subcellularLocation>
</comment>
<protein>
    <recommendedName>
        <fullName evidence="13">DNA replication licensing factor MCM6</fullName>
        <ecNumber evidence="13">3.6.4.12</ecNumber>
    </recommendedName>
</protein>
<dbReference type="WBParaSite" id="SVE_1819400.1">
    <property type="protein sequence ID" value="SVE_1819400.1"/>
    <property type="gene ID" value="SVE_1819400"/>
</dbReference>
<dbReference type="InterPro" id="IPR033762">
    <property type="entry name" value="MCM_OB"/>
</dbReference>
<dbReference type="PROSITE" id="PS00847">
    <property type="entry name" value="MCM_1"/>
    <property type="match status" value="1"/>
</dbReference>
<dbReference type="GO" id="GO:0000727">
    <property type="term" value="P:double-strand break repair via break-induced replication"/>
    <property type="evidence" value="ECO:0007669"/>
    <property type="project" value="TreeGrafter"/>
</dbReference>
<keyword evidence="7 12" id="KW-0067">ATP-binding</keyword>
<dbReference type="GO" id="GO:0003697">
    <property type="term" value="F:single-stranded DNA binding"/>
    <property type="evidence" value="ECO:0007669"/>
    <property type="project" value="TreeGrafter"/>
</dbReference>
<keyword evidence="15" id="KW-1185">Reference proteome</keyword>
<keyword evidence="5 13" id="KW-0378">Hydrolase</keyword>
<dbReference type="PRINTS" id="PR01657">
    <property type="entry name" value="MCMFAMILY"/>
</dbReference>
<dbReference type="InterPro" id="IPR027417">
    <property type="entry name" value="P-loop_NTPase"/>
</dbReference>
<dbReference type="SMART" id="SM00350">
    <property type="entry name" value="MCM"/>
    <property type="match status" value="1"/>
</dbReference>
<dbReference type="InterPro" id="IPR031327">
    <property type="entry name" value="MCM"/>
</dbReference>
<evidence type="ECO:0000259" key="14">
    <source>
        <dbReference type="PROSITE" id="PS50051"/>
    </source>
</evidence>
<evidence type="ECO:0000256" key="10">
    <source>
        <dbReference type="ARBA" id="ARBA00023306"/>
    </source>
</evidence>
<dbReference type="Pfam" id="PF17207">
    <property type="entry name" value="MCM_OB"/>
    <property type="match status" value="1"/>
</dbReference>
<dbReference type="GO" id="GO:0006270">
    <property type="term" value="P:DNA replication initiation"/>
    <property type="evidence" value="ECO:0007669"/>
    <property type="project" value="UniProtKB-UniRule"/>
</dbReference>
<dbReference type="FunFam" id="3.40.50.300:FF:000115">
    <property type="entry name" value="DNA helicase"/>
    <property type="match status" value="1"/>
</dbReference>
<reference evidence="16" key="2">
    <citation type="submission" date="2015-08" db="UniProtKB">
        <authorList>
            <consortium name="WormBaseParasite"/>
        </authorList>
    </citation>
    <scope>IDENTIFICATION</scope>
</reference>
<evidence type="ECO:0000256" key="9">
    <source>
        <dbReference type="ARBA" id="ARBA00023242"/>
    </source>
</evidence>
<comment type="catalytic activity">
    <reaction evidence="11">
        <text>ATP + H2O = ADP + phosphate + H(+)</text>
        <dbReference type="Rhea" id="RHEA:13065"/>
        <dbReference type="ChEBI" id="CHEBI:15377"/>
        <dbReference type="ChEBI" id="CHEBI:15378"/>
        <dbReference type="ChEBI" id="CHEBI:30616"/>
        <dbReference type="ChEBI" id="CHEBI:43474"/>
        <dbReference type="ChEBI" id="CHEBI:456216"/>
        <dbReference type="EC" id="3.6.4.12"/>
    </reaction>
    <physiologicalReaction direction="left-to-right" evidence="11">
        <dbReference type="Rhea" id="RHEA:13066"/>
    </physiologicalReaction>
</comment>
<dbReference type="SUPFAM" id="SSF50249">
    <property type="entry name" value="Nucleic acid-binding proteins"/>
    <property type="match status" value="1"/>
</dbReference>
<dbReference type="GO" id="GO:0005634">
    <property type="term" value="C:nucleus"/>
    <property type="evidence" value="ECO:0007669"/>
    <property type="project" value="UniProtKB-SubCell"/>
</dbReference>
<dbReference type="FunFam" id="2.20.28.10:FF:000003">
    <property type="entry name" value="DNA helicase"/>
    <property type="match status" value="1"/>
</dbReference>
<dbReference type="Gene3D" id="2.40.50.140">
    <property type="entry name" value="Nucleic acid-binding proteins"/>
    <property type="match status" value="1"/>
</dbReference>
<sequence>MVVPLDIQNEAVVVVEDVQGINVRDRFKTFLKTFTDETGDYPYMKEISQLLNAERNTVYVNFEDLQAADENLASFVASQYYRMSPFLNQAIHLLAIEHSDDASKHHLAKKEMYCSIYKLPTKCRVRELNGDKVGVLVSIVGQIVRTHPVHPELYKATFSCEDCGTIIRNVEQQFKYTQPSKCTNAQCGNSTRFTLDAFDSQFVDFQRLRIQETQEELPRGSIPRTVDIIVRGELVETAQPGDKVEITGTLIVIPDVAMMSSAGVRADPGKSMRGTGKAAHDSGGLTGLKSLGVRDLSYKLAFLASNVAHTNSIGKPGECNGGSHEEMWEGLTHSERTKLRSMFEDPQIVNNLTNSLFPNIFGNEQIKLGVMLMLFGGVTKRSINEGTRLRGDINVLLVGDPSTAKSQFLKRVEEFSPRAIYTSGKASSAAGLTAAVVKDEESHGFVIEAGALMLADNGVCCIDEFDKMDLKDQVAIHEAMEQQTISITKAGVKATLNARCSILAAANPIYGRYNKSKSLRQNIQLSAPILSRFDLFFILIDECNEVIDHSIARTILNNHKSCINSSPPKTPYTLDEIRLYINFAKCFNPKLTAEAGEALVAEYKKLRNDDGKSGGHSSWRITVRQLESMVRLSEALARLHCSSEVTKNHVTKAAELLKASIIRVVQPDIALDDGFDDDNDEIVDKENQLNKANILGATLESPPRKQPLKVTWDVYKKISDLLILHLNSEEEKNEKVDDYEGLRKSELVEWYLEMISDEIETEEQLNHHKNICEKIIDRLITDDGVLLKVNEEDISENPLLIVHPNVVLGDD</sequence>
<reference evidence="15" key="1">
    <citation type="submission" date="2014-07" db="EMBL/GenBank/DDBJ databases">
        <authorList>
            <person name="Martin A.A"/>
            <person name="De Silva N."/>
        </authorList>
    </citation>
    <scope>NUCLEOTIDE SEQUENCE</scope>
</reference>
<proteinExistence type="inferred from homology"/>
<dbReference type="GO" id="GO:1990518">
    <property type="term" value="F:single-stranded 3'-5' DNA helicase activity"/>
    <property type="evidence" value="ECO:0007669"/>
    <property type="project" value="TreeGrafter"/>
</dbReference>
<evidence type="ECO:0000256" key="11">
    <source>
        <dbReference type="ARBA" id="ARBA00048432"/>
    </source>
</evidence>
<dbReference type="Pfam" id="PF00493">
    <property type="entry name" value="MCM"/>
    <property type="match status" value="1"/>
</dbReference>
<keyword evidence="10 13" id="KW-0131">Cell cycle</keyword>
<dbReference type="Gene3D" id="2.20.28.10">
    <property type="match status" value="1"/>
</dbReference>
<dbReference type="CDD" id="cd17757">
    <property type="entry name" value="MCM6"/>
    <property type="match status" value="1"/>
</dbReference>
<keyword evidence="8 12" id="KW-0238">DNA-binding</keyword>
<dbReference type="InterPro" id="IPR012340">
    <property type="entry name" value="NA-bd_OB-fold"/>
</dbReference>
<dbReference type="Gene3D" id="3.40.50.300">
    <property type="entry name" value="P-loop containing nucleotide triphosphate hydrolases"/>
    <property type="match status" value="1"/>
</dbReference>
<dbReference type="Pfam" id="PF14551">
    <property type="entry name" value="MCM_N"/>
    <property type="match status" value="1"/>
</dbReference>
<dbReference type="EC" id="3.6.4.12" evidence="13"/>
<dbReference type="SUPFAM" id="SSF52540">
    <property type="entry name" value="P-loop containing nucleoside triphosphate hydrolases"/>
    <property type="match status" value="1"/>
</dbReference>
<dbReference type="InterPro" id="IPR041024">
    <property type="entry name" value="Mcm6_C"/>
</dbReference>
<evidence type="ECO:0000256" key="6">
    <source>
        <dbReference type="ARBA" id="ARBA00022806"/>
    </source>
</evidence>
<name>A0A0K0G0F9_STRVS</name>
<dbReference type="STRING" id="75913.A0A0K0G0F9"/>
<evidence type="ECO:0000256" key="4">
    <source>
        <dbReference type="ARBA" id="ARBA00022741"/>
    </source>
</evidence>
<dbReference type="PANTHER" id="PTHR11630:SF43">
    <property type="entry name" value="DNA REPLICATION LICENSING FACTOR MCM6"/>
    <property type="match status" value="1"/>
</dbReference>
<evidence type="ECO:0000256" key="1">
    <source>
        <dbReference type="ARBA" id="ARBA00004123"/>
    </source>
</evidence>
<dbReference type="GO" id="GO:0016887">
    <property type="term" value="F:ATP hydrolysis activity"/>
    <property type="evidence" value="ECO:0007669"/>
    <property type="project" value="RHEA"/>
</dbReference>
<dbReference type="PRINTS" id="PR01662">
    <property type="entry name" value="MCMPROTEIN6"/>
</dbReference>
<evidence type="ECO:0000313" key="15">
    <source>
        <dbReference type="Proteomes" id="UP000035680"/>
    </source>
</evidence>
<dbReference type="InterPro" id="IPR041562">
    <property type="entry name" value="MCM_lid"/>
</dbReference>
<dbReference type="InterPro" id="IPR001208">
    <property type="entry name" value="MCM_dom"/>
</dbReference>
<evidence type="ECO:0000256" key="5">
    <source>
        <dbReference type="ARBA" id="ARBA00022801"/>
    </source>
</evidence>
<keyword evidence="4 12" id="KW-0547">Nucleotide-binding</keyword>